<dbReference type="RefSeq" id="XP_024707621.1">
    <property type="nucleotide sequence ID" value="XM_024845426.1"/>
</dbReference>
<accession>A0A2I2GHH0</accession>
<comment type="caution">
    <text evidence="1">The sequence shown here is derived from an EMBL/GenBank/DDBJ whole genome shotgun (WGS) entry which is preliminary data.</text>
</comment>
<gene>
    <name evidence="1" type="ORF">P170DRAFT_378016</name>
</gene>
<dbReference type="OrthoDB" id="1577640at2759"/>
<sequence length="381" mass="42183">MQRSPYFNDEYTIGWISGCHEELVVAMAMLDEEHGIPQSIPEEDPNSYHLGGIGEHKVVITFLPAGETGIGPSVMTAENMRRTFKNLKVLLSVSTGGAVPDTGRDIRLGDVVIGYPSGVYSGVVQFDHGKLEGDGSIKRKDWRNTPSRKASAAVDLLRAYQSRPKNPINNMPVIIDELGAGYAYPPDGECNDVLYERNYVHAFLGEPCDKCNQQALVLRKSRRTPSKPKVHYGNIASGNMVIRNGLERDKINQRYDNSILCLDTQAAGMSWSLPCVAIRGISNYSDSHANDRWQKRAIAVASAYAKELLTLMEPHKVELLLPVEPWVLLNRVTSQSLISPKANRLKGLGRQGGAGDVSAEELKNLLLQFEAWLKLMNVREL</sequence>
<dbReference type="GeneID" id="36553126"/>
<dbReference type="AlphaFoldDB" id="A0A2I2GHH0"/>
<dbReference type="VEuPathDB" id="FungiDB:P170DRAFT_378016"/>
<reference evidence="1 2" key="1">
    <citation type="submission" date="2016-12" db="EMBL/GenBank/DDBJ databases">
        <title>The genomes of Aspergillus section Nigri reveals drivers in fungal speciation.</title>
        <authorList>
            <consortium name="DOE Joint Genome Institute"/>
            <person name="Vesth T.C."/>
            <person name="Nybo J."/>
            <person name="Theobald S."/>
            <person name="Brandl J."/>
            <person name="Frisvad J.C."/>
            <person name="Nielsen K.F."/>
            <person name="Lyhne E.K."/>
            <person name="Kogle M.E."/>
            <person name="Kuo A."/>
            <person name="Riley R."/>
            <person name="Clum A."/>
            <person name="Nolan M."/>
            <person name="Lipzen A."/>
            <person name="Salamov A."/>
            <person name="Henrissat B."/>
            <person name="Wiebenga A."/>
            <person name="De Vries R.P."/>
            <person name="Grigoriev I.V."/>
            <person name="Mortensen U.H."/>
            <person name="Andersen M.R."/>
            <person name="Baker S.E."/>
        </authorList>
    </citation>
    <scope>NUCLEOTIDE SEQUENCE [LARGE SCALE GENOMIC DNA]</scope>
    <source>
        <strain evidence="1 2">IBT 23096</strain>
    </source>
</reference>
<dbReference type="STRING" id="1392250.A0A2I2GHH0"/>
<keyword evidence="2" id="KW-1185">Reference proteome</keyword>
<dbReference type="GO" id="GO:0009116">
    <property type="term" value="P:nucleoside metabolic process"/>
    <property type="evidence" value="ECO:0007669"/>
    <property type="project" value="InterPro"/>
</dbReference>
<organism evidence="1 2">
    <name type="scientific">Aspergillus steynii IBT 23096</name>
    <dbReference type="NCBI Taxonomy" id="1392250"/>
    <lineage>
        <taxon>Eukaryota</taxon>
        <taxon>Fungi</taxon>
        <taxon>Dikarya</taxon>
        <taxon>Ascomycota</taxon>
        <taxon>Pezizomycotina</taxon>
        <taxon>Eurotiomycetes</taxon>
        <taxon>Eurotiomycetidae</taxon>
        <taxon>Eurotiales</taxon>
        <taxon>Aspergillaceae</taxon>
        <taxon>Aspergillus</taxon>
        <taxon>Aspergillus subgen. Circumdati</taxon>
    </lineage>
</organism>
<name>A0A2I2GHH0_9EURO</name>
<dbReference type="SUPFAM" id="SSF53167">
    <property type="entry name" value="Purine and uridine phosphorylases"/>
    <property type="match status" value="1"/>
</dbReference>
<evidence type="ECO:0000313" key="2">
    <source>
        <dbReference type="Proteomes" id="UP000234275"/>
    </source>
</evidence>
<protein>
    <submittedName>
        <fullName evidence="1">Purine and uridine phosphorylase</fullName>
    </submittedName>
</protein>
<dbReference type="Proteomes" id="UP000234275">
    <property type="component" value="Unassembled WGS sequence"/>
</dbReference>
<dbReference type="InterPro" id="IPR035994">
    <property type="entry name" value="Nucleoside_phosphorylase_sf"/>
</dbReference>
<evidence type="ECO:0000313" key="1">
    <source>
        <dbReference type="EMBL" id="PLB52319.1"/>
    </source>
</evidence>
<dbReference type="PANTHER" id="PTHR46082">
    <property type="entry name" value="ATP/GTP-BINDING PROTEIN-RELATED"/>
    <property type="match status" value="1"/>
</dbReference>
<dbReference type="GO" id="GO:0003824">
    <property type="term" value="F:catalytic activity"/>
    <property type="evidence" value="ECO:0007669"/>
    <property type="project" value="InterPro"/>
</dbReference>
<dbReference type="PANTHER" id="PTHR46082:SF11">
    <property type="entry name" value="AAA+ ATPASE DOMAIN-CONTAINING PROTEIN-RELATED"/>
    <property type="match status" value="1"/>
</dbReference>
<dbReference type="Gene3D" id="3.40.50.1580">
    <property type="entry name" value="Nucleoside phosphorylase domain"/>
    <property type="match status" value="1"/>
</dbReference>
<dbReference type="InterPro" id="IPR053137">
    <property type="entry name" value="NLR-like"/>
</dbReference>
<dbReference type="EMBL" id="MSFO01000002">
    <property type="protein sequence ID" value="PLB52319.1"/>
    <property type="molecule type" value="Genomic_DNA"/>
</dbReference>
<proteinExistence type="predicted"/>